<dbReference type="EMBL" id="FUXM01000017">
    <property type="protein sequence ID" value="SJZ99974.1"/>
    <property type="molecule type" value="Genomic_DNA"/>
</dbReference>
<organism evidence="1 2">
    <name type="scientific">Carboxydocella sporoproducens DSM 16521</name>
    <dbReference type="NCBI Taxonomy" id="1121270"/>
    <lineage>
        <taxon>Bacteria</taxon>
        <taxon>Bacillati</taxon>
        <taxon>Bacillota</taxon>
        <taxon>Clostridia</taxon>
        <taxon>Eubacteriales</taxon>
        <taxon>Clostridiales Family XVI. Incertae Sedis</taxon>
        <taxon>Carboxydocella</taxon>
    </lineage>
</organism>
<evidence type="ECO:0000313" key="2">
    <source>
        <dbReference type="Proteomes" id="UP000189933"/>
    </source>
</evidence>
<proteinExistence type="predicted"/>
<gene>
    <name evidence="1" type="ORF">SAMN02745885_01571</name>
</gene>
<keyword evidence="2" id="KW-1185">Reference proteome</keyword>
<sequence>MARYRLIFLLAFFINLLYPASIFSATPDFPASKQLVLAAVNSWTTAPRQALEITSQFAESDLNPEQLLLAYPASPWILRLRWLQHDRSFYYSSLYEDENHRGLYRGGNWSGYPAPYLYPGPLSQWPLLPWPGSEGEIHFLGTKQYADQWVKVYDFQPPTPFISPHWQGNVQVISSRYLLFITQQPFPRLVAGEYYWRLRLNNQPLVVAMKARFNY</sequence>
<dbReference type="AlphaFoldDB" id="A0A1T4Q8D4"/>
<protein>
    <submittedName>
        <fullName evidence="1">Uncharacterized protein</fullName>
    </submittedName>
</protein>
<reference evidence="2" key="1">
    <citation type="submission" date="2017-02" db="EMBL/GenBank/DDBJ databases">
        <authorList>
            <person name="Varghese N."/>
            <person name="Submissions S."/>
        </authorList>
    </citation>
    <scope>NUCLEOTIDE SEQUENCE [LARGE SCALE GENOMIC DNA]</scope>
    <source>
        <strain evidence="2">DSM 16521</strain>
    </source>
</reference>
<dbReference type="RefSeq" id="WP_078665630.1">
    <property type="nucleotide sequence ID" value="NZ_FUXM01000017.1"/>
</dbReference>
<dbReference type="Proteomes" id="UP000189933">
    <property type="component" value="Unassembled WGS sequence"/>
</dbReference>
<accession>A0A1T4Q8D4</accession>
<evidence type="ECO:0000313" key="1">
    <source>
        <dbReference type="EMBL" id="SJZ99974.1"/>
    </source>
</evidence>
<name>A0A1T4Q8D4_9FIRM</name>